<dbReference type="PROSITE" id="PS01124">
    <property type="entry name" value="HTH_ARAC_FAMILY_2"/>
    <property type="match status" value="1"/>
</dbReference>
<dbReference type="SMART" id="SM00342">
    <property type="entry name" value="HTH_ARAC"/>
    <property type="match status" value="1"/>
</dbReference>
<evidence type="ECO:0000313" key="5">
    <source>
        <dbReference type="EMBL" id="MFB9052112.1"/>
    </source>
</evidence>
<keyword evidence="3" id="KW-0804">Transcription</keyword>
<dbReference type="PANTHER" id="PTHR43280">
    <property type="entry name" value="ARAC-FAMILY TRANSCRIPTIONAL REGULATOR"/>
    <property type="match status" value="1"/>
</dbReference>
<gene>
    <name evidence="5" type="ORF">ACFFVB_03375</name>
</gene>
<evidence type="ECO:0000259" key="4">
    <source>
        <dbReference type="PROSITE" id="PS01124"/>
    </source>
</evidence>
<dbReference type="InterPro" id="IPR018060">
    <property type="entry name" value="HTH_AraC"/>
</dbReference>
<evidence type="ECO:0000256" key="2">
    <source>
        <dbReference type="ARBA" id="ARBA00023125"/>
    </source>
</evidence>
<dbReference type="SUPFAM" id="SSF48452">
    <property type="entry name" value="TPR-like"/>
    <property type="match status" value="1"/>
</dbReference>
<dbReference type="SUPFAM" id="SSF46689">
    <property type="entry name" value="Homeodomain-like"/>
    <property type="match status" value="1"/>
</dbReference>
<dbReference type="InterPro" id="IPR011990">
    <property type="entry name" value="TPR-like_helical_dom_sf"/>
</dbReference>
<comment type="caution">
    <text evidence="5">The sequence shown here is derived from an EMBL/GenBank/DDBJ whole genome shotgun (WGS) entry which is preliminary data.</text>
</comment>
<accession>A0ABV5EY46</accession>
<dbReference type="EMBL" id="JBHMEZ010000001">
    <property type="protein sequence ID" value="MFB9052112.1"/>
    <property type="molecule type" value="Genomic_DNA"/>
</dbReference>
<feature type="domain" description="HTH araC/xylS-type" evidence="4">
    <location>
        <begin position="383"/>
        <end position="492"/>
    </location>
</feature>
<keyword evidence="6" id="KW-1185">Reference proteome</keyword>
<dbReference type="InterPro" id="IPR009057">
    <property type="entry name" value="Homeodomain-like_sf"/>
</dbReference>
<dbReference type="Gene3D" id="1.10.10.60">
    <property type="entry name" value="Homeodomain-like"/>
    <property type="match status" value="1"/>
</dbReference>
<dbReference type="RefSeq" id="WP_382381162.1">
    <property type="nucleotide sequence ID" value="NZ_JBHMEZ010000001.1"/>
</dbReference>
<dbReference type="Pfam" id="PF12833">
    <property type="entry name" value="HTH_18"/>
    <property type="match status" value="1"/>
</dbReference>
<dbReference type="Gene3D" id="1.25.40.10">
    <property type="entry name" value="Tetratricopeptide repeat domain"/>
    <property type="match status" value="1"/>
</dbReference>
<evidence type="ECO:0000256" key="1">
    <source>
        <dbReference type="ARBA" id="ARBA00023015"/>
    </source>
</evidence>
<keyword evidence="1" id="KW-0805">Transcription regulation</keyword>
<name>A0ABV5EY46_9FLAO</name>
<sequence length="498" mass="58093">MKYALLFLFSLLFYFPKDEDFKYNEAFCSGATLDVSSENSLISMRVADSLFMYSESNQNKMYALMLKSILLEQEEKRGESIDFALKSLKMAKRENNYCLQSRIYIFLSRQYRSIGFIDKGKYLIAESFVASSKIQNKEHALKFITMANLELVEYSIETKEYADAIEYLKSAIFMLSKEKDENIKYLDLANCEEKLARCFGKLNDNKSAFIHYLNASSYIEQSAFVEPLLETRIYNGLLSMCLEQEQLDSAKVYVDKSLGIVNQEHNDFIKEDVYKNVAEYYQRIEVLDSFKIFACKYRAVITENKDNRRILINKASNEYKELLKGISIEDPSSSNNIIATIFYILIPSFGVYYKRKRVFKYVNDVFRSAPKKVPGVIYSKKTERILLIKLEDFEDSNRFLDKNMSSAILVAHLNTNTKYLRQVLKDHKDSDFNTYINRLRILYIINKLNTNSDYLNYKISYLADECGFSSHSKFSTSFKKFTNSSPSFYINNLNNKTT</sequence>
<evidence type="ECO:0000313" key="6">
    <source>
        <dbReference type="Proteomes" id="UP001589605"/>
    </source>
</evidence>
<dbReference type="Proteomes" id="UP001589605">
    <property type="component" value="Unassembled WGS sequence"/>
</dbReference>
<organism evidence="5 6">
    <name type="scientific">Formosa undariae</name>
    <dbReference type="NCBI Taxonomy" id="1325436"/>
    <lineage>
        <taxon>Bacteria</taxon>
        <taxon>Pseudomonadati</taxon>
        <taxon>Bacteroidota</taxon>
        <taxon>Flavobacteriia</taxon>
        <taxon>Flavobacteriales</taxon>
        <taxon>Flavobacteriaceae</taxon>
        <taxon>Formosa</taxon>
    </lineage>
</organism>
<reference evidence="5 6" key="1">
    <citation type="submission" date="2024-09" db="EMBL/GenBank/DDBJ databases">
        <authorList>
            <person name="Sun Q."/>
            <person name="Mori K."/>
        </authorList>
    </citation>
    <scope>NUCLEOTIDE SEQUENCE [LARGE SCALE GENOMIC DNA]</scope>
    <source>
        <strain evidence="5 6">CECT 8286</strain>
    </source>
</reference>
<protein>
    <submittedName>
        <fullName evidence="5">Helix-turn-helix domain-containing protein</fullName>
    </submittedName>
</protein>
<proteinExistence type="predicted"/>
<evidence type="ECO:0000256" key="3">
    <source>
        <dbReference type="ARBA" id="ARBA00023163"/>
    </source>
</evidence>
<keyword evidence="2" id="KW-0238">DNA-binding</keyword>
<dbReference type="PANTHER" id="PTHR43280:SF2">
    <property type="entry name" value="HTH-TYPE TRANSCRIPTIONAL REGULATOR EXSA"/>
    <property type="match status" value="1"/>
</dbReference>